<keyword evidence="1" id="KW-0732">Signal</keyword>
<proteinExistence type="predicted"/>
<accession>A0A5C8HZ58</accession>
<organism evidence="2 3">
    <name type="scientific">Microbacterium hatanonis</name>
    <dbReference type="NCBI Taxonomy" id="404366"/>
    <lineage>
        <taxon>Bacteria</taxon>
        <taxon>Bacillati</taxon>
        <taxon>Actinomycetota</taxon>
        <taxon>Actinomycetes</taxon>
        <taxon>Micrococcales</taxon>
        <taxon>Microbacteriaceae</taxon>
        <taxon>Microbacterium</taxon>
    </lineage>
</organism>
<reference evidence="2 3" key="1">
    <citation type="submission" date="2019-08" db="EMBL/GenBank/DDBJ databases">
        <authorList>
            <person name="Dong K."/>
        </authorList>
    </citation>
    <scope>NUCLEOTIDE SEQUENCE [LARGE SCALE GENOMIC DNA]</scope>
    <source>
        <strain evidence="2 3">JCM14558</strain>
    </source>
</reference>
<dbReference type="Proteomes" id="UP000321034">
    <property type="component" value="Unassembled WGS sequence"/>
</dbReference>
<feature type="chain" id="PRO_5022799686" evidence="1">
    <location>
        <begin position="26"/>
        <end position="147"/>
    </location>
</feature>
<name>A0A5C8HZ58_9MICO</name>
<dbReference type="OrthoDB" id="5064441at2"/>
<evidence type="ECO:0000313" key="2">
    <source>
        <dbReference type="EMBL" id="TXK10331.1"/>
    </source>
</evidence>
<dbReference type="EMBL" id="VRSV01000002">
    <property type="protein sequence ID" value="TXK10331.1"/>
    <property type="molecule type" value="Genomic_DNA"/>
</dbReference>
<sequence>MRLRPVTLVVTAGAALSLLVGCSSAEVEVSPVTPAAEESQASDSSTFCTDYSDVGGTLATPSNFQIGLPAEQTIADLSERIAVFDAVTAPDEIATEWQTTRDLYAESVEIAEQTTPSEPVMDSRVIEIIGELDEPTGVIRDFLDAEC</sequence>
<dbReference type="PROSITE" id="PS51257">
    <property type="entry name" value="PROKAR_LIPOPROTEIN"/>
    <property type="match status" value="1"/>
</dbReference>
<evidence type="ECO:0000313" key="3">
    <source>
        <dbReference type="Proteomes" id="UP000321034"/>
    </source>
</evidence>
<comment type="caution">
    <text evidence="2">The sequence shown here is derived from an EMBL/GenBank/DDBJ whole genome shotgun (WGS) entry which is preliminary data.</text>
</comment>
<feature type="signal peptide" evidence="1">
    <location>
        <begin position="1"/>
        <end position="25"/>
    </location>
</feature>
<dbReference type="RefSeq" id="WP_147895506.1">
    <property type="nucleotide sequence ID" value="NZ_BAAANR010000001.1"/>
</dbReference>
<keyword evidence="3" id="KW-1185">Reference proteome</keyword>
<dbReference type="AlphaFoldDB" id="A0A5C8HZ58"/>
<protein>
    <submittedName>
        <fullName evidence="2">Uncharacterized protein</fullName>
    </submittedName>
</protein>
<gene>
    <name evidence="2" type="ORF">FVP77_15925</name>
</gene>
<evidence type="ECO:0000256" key="1">
    <source>
        <dbReference type="SAM" id="SignalP"/>
    </source>
</evidence>